<dbReference type="SUPFAM" id="SSF51161">
    <property type="entry name" value="Trimeric LpxA-like enzymes"/>
    <property type="match status" value="1"/>
</dbReference>
<dbReference type="InterPro" id="IPR047324">
    <property type="entry name" value="LbH_gamma_CA-like"/>
</dbReference>
<reference evidence="1 2" key="1">
    <citation type="submission" date="2019-06" db="EMBL/GenBank/DDBJ databases">
        <title>Quisquiliibacterium sp. nov., isolated from a maize field.</title>
        <authorList>
            <person name="Lin S.-Y."/>
            <person name="Tsai C.-F."/>
            <person name="Young C.-C."/>
        </authorList>
    </citation>
    <scope>NUCLEOTIDE SEQUENCE [LARGE SCALE GENOMIC DNA]</scope>
    <source>
        <strain evidence="1 2">CC-CFT501</strain>
    </source>
</reference>
<dbReference type="InterPro" id="IPR050484">
    <property type="entry name" value="Transf_Hexapept/Carb_Anhydrase"/>
</dbReference>
<accession>A0A5C8NQH2</accession>
<dbReference type="EMBL" id="VDUY01000009">
    <property type="protein sequence ID" value="TXL62633.1"/>
    <property type="molecule type" value="Genomic_DNA"/>
</dbReference>
<sequence>MAVYRLGERVPSIHPTAWVADSADLIGLVELHENASVWFSAALRGDNEPIIVGANSNVQENAVLHTDPGSPLRIGEWVTVGHQAMLHGCTIGDGSLIGIQAVVLNGARIGRECLIGAGALIGEGKEIPDRSVVLGAPGRVVRQLTDEDVARIRAGTRTYVERARYYREALNRV</sequence>
<protein>
    <submittedName>
        <fullName evidence="1">Gamma carbonic anhydrase family protein</fullName>
    </submittedName>
</protein>
<dbReference type="AlphaFoldDB" id="A0A5C8NQH2"/>
<proteinExistence type="predicted"/>
<dbReference type="Gene3D" id="2.160.10.10">
    <property type="entry name" value="Hexapeptide repeat proteins"/>
    <property type="match status" value="1"/>
</dbReference>
<evidence type="ECO:0000313" key="2">
    <source>
        <dbReference type="Proteomes" id="UP000321548"/>
    </source>
</evidence>
<dbReference type="InterPro" id="IPR001451">
    <property type="entry name" value="Hexapep"/>
</dbReference>
<dbReference type="PANTHER" id="PTHR13061:SF29">
    <property type="entry name" value="GAMMA CARBONIC ANHYDRASE-LIKE 1, MITOCHONDRIAL-RELATED"/>
    <property type="match status" value="1"/>
</dbReference>
<dbReference type="OrthoDB" id="9803036at2"/>
<keyword evidence="2" id="KW-1185">Reference proteome</keyword>
<dbReference type="CDD" id="cd04645">
    <property type="entry name" value="LbH_gamma_CA_like"/>
    <property type="match status" value="1"/>
</dbReference>
<dbReference type="Pfam" id="PF00132">
    <property type="entry name" value="Hexapep"/>
    <property type="match status" value="1"/>
</dbReference>
<evidence type="ECO:0000313" key="1">
    <source>
        <dbReference type="EMBL" id="TXL62633.1"/>
    </source>
</evidence>
<name>A0A5C8NQH2_9BURK</name>
<comment type="caution">
    <text evidence="1">The sequence shown here is derived from an EMBL/GenBank/DDBJ whole genome shotgun (WGS) entry which is preliminary data.</text>
</comment>
<dbReference type="InterPro" id="IPR011004">
    <property type="entry name" value="Trimer_LpxA-like_sf"/>
</dbReference>
<dbReference type="RefSeq" id="WP_147705806.1">
    <property type="nucleotide sequence ID" value="NZ_VDUY01000009.1"/>
</dbReference>
<dbReference type="PANTHER" id="PTHR13061">
    <property type="entry name" value="DYNACTIN SUBUNIT P25"/>
    <property type="match status" value="1"/>
</dbReference>
<organism evidence="1 2">
    <name type="scientific">Zeimonas arvi</name>
    <dbReference type="NCBI Taxonomy" id="2498847"/>
    <lineage>
        <taxon>Bacteria</taxon>
        <taxon>Pseudomonadati</taxon>
        <taxon>Pseudomonadota</taxon>
        <taxon>Betaproteobacteria</taxon>
        <taxon>Burkholderiales</taxon>
        <taxon>Burkholderiaceae</taxon>
        <taxon>Zeimonas</taxon>
    </lineage>
</organism>
<gene>
    <name evidence="1" type="ORF">FHP08_17565</name>
</gene>
<dbReference type="Proteomes" id="UP000321548">
    <property type="component" value="Unassembled WGS sequence"/>
</dbReference>